<keyword evidence="1" id="KW-0812">Transmembrane</keyword>
<keyword evidence="1" id="KW-1133">Transmembrane helix</keyword>
<dbReference type="RefSeq" id="WP_377129554.1">
    <property type="nucleotide sequence ID" value="NZ_JBHUON010000022.1"/>
</dbReference>
<comment type="caution">
    <text evidence="2">The sequence shown here is derived from an EMBL/GenBank/DDBJ whole genome shotgun (WGS) entry which is preliminary data.</text>
</comment>
<protein>
    <submittedName>
        <fullName evidence="2">Cell division protein FtsQ/DivIB</fullName>
    </submittedName>
</protein>
<sequence length="288" mass="32909">MFKKPIWRTILISFTWLISLGGVIVLMSFIGIKKSGMVCKDVKIYIPGSQFFIDKKEVELILQLNSFTLVGRKLNNINLHDLETRLRANPFIEYAKVYADMDGIIMMEIEQRQPRMRIMSQYDKDFYIDKNGLKLPLSPNFTARVLVANGFIDEPFGGKVDTLRTALAKDLFKTMSYITADSLWNAQISQVYVNQKHEIELIPRVGNQRILLGTADSIDVKFHNLLAFYKQALPQVGWDAYKQINITYANQVIGVKFTKADSLKMKAQKITADSLKTVVVQDTSLIKQ</sequence>
<dbReference type="Proteomes" id="UP001597601">
    <property type="component" value="Unassembled WGS sequence"/>
</dbReference>
<gene>
    <name evidence="2" type="ORF">ACFSYC_15810</name>
</gene>
<accession>A0ABW5XTE6</accession>
<keyword evidence="2" id="KW-0131">Cell cycle</keyword>
<feature type="transmembrane region" description="Helical" evidence="1">
    <location>
        <begin position="6"/>
        <end position="30"/>
    </location>
</feature>
<reference evidence="3" key="1">
    <citation type="journal article" date="2019" name="Int. J. Syst. Evol. Microbiol.">
        <title>The Global Catalogue of Microorganisms (GCM) 10K type strain sequencing project: providing services to taxonomists for standard genome sequencing and annotation.</title>
        <authorList>
            <consortium name="The Broad Institute Genomics Platform"/>
            <consortium name="The Broad Institute Genome Sequencing Center for Infectious Disease"/>
            <person name="Wu L."/>
            <person name="Ma J."/>
        </authorList>
    </citation>
    <scope>NUCLEOTIDE SEQUENCE [LARGE SCALE GENOMIC DNA]</scope>
    <source>
        <strain evidence="3">KCTC 52232</strain>
    </source>
</reference>
<keyword evidence="2" id="KW-0132">Cell division</keyword>
<dbReference type="GO" id="GO:0051301">
    <property type="term" value="P:cell division"/>
    <property type="evidence" value="ECO:0007669"/>
    <property type="project" value="UniProtKB-KW"/>
</dbReference>
<organism evidence="2 3">
    <name type="scientific">Mucilaginibacter antarcticus</name>
    <dbReference type="NCBI Taxonomy" id="1855725"/>
    <lineage>
        <taxon>Bacteria</taxon>
        <taxon>Pseudomonadati</taxon>
        <taxon>Bacteroidota</taxon>
        <taxon>Sphingobacteriia</taxon>
        <taxon>Sphingobacteriales</taxon>
        <taxon>Sphingobacteriaceae</taxon>
        <taxon>Mucilaginibacter</taxon>
    </lineage>
</organism>
<proteinExistence type="predicted"/>
<keyword evidence="3" id="KW-1185">Reference proteome</keyword>
<evidence type="ECO:0000313" key="2">
    <source>
        <dbReference type="EMBL" id="MFD2866163.1"/>
    </source>
</evidence>
<name>A0ABW5XTE6_9SPHI</name>
<evidence type="ECO:0000256" key="1">
    <source>
        <dbReference type="SAM" id="Phobius"/>
    </source>
</evidence>
<dbReference type="EMBL" id="JBHUON010000022">
    <property type="protein sequence ID" value="MFD2866163.1"/>
    <property type="molecule type" value="Genomic_DNA"/>
</dbReference>
<evidence type="ECO:0000313" key="3">
    <source>
        <dbReference type="Proteomes" id="UP001597601"/>
    </source>
</evidence>
<keyword evidence="1" id="KW-0472">Membrane</keyword>